<dbReference type="RefSeq" id="WP_131410681.1">
    <property type="nucleotide sequence ID" value="NZ_SJOP01000012.1"/>
</dbReference>
<dbReference type="Proteomes" id="UP000291793">
    <property type="component" value="Unassembled WGS sequence"/>
</dbReference>
<dbReference type="OrthoDB" id="6542252at2"/>
<accession>A0A4R0HAV1</accession>
<keyword evidence="2" id="KW-1185">Reference proteome</keyword>
<proteinExistence type="predicted"/>
<gene>
    <name evidence="1" type="ORF">E0L21_14585</name>
</gene>
<evidence type="ECO:0000313" key="1">
    <source>
        <dbReference type="EMBL" id="TCC04849.1"/>
    </source>
</evidence>
<dbReference type="AlphaFoldDB" id="A0A4R0HAV1"/>
<sequence>MNSECTFPALPVIGWQVGVVEDLDGVVVKFGCSTGPCGAGATTFDSPFFNLTPDMVRSLIYDLERSLQQHESKVA</sequence>
<name>A0A4R0HAV1_9ENTR</name>
<protein>
    <submittedName>
        <fullName evidence="1">Uncharacterized protein</fullName>
    </submittedName>
</protein>
<dbReference type="EMBL" id="SJOP01000012">
    <property type="protein sequence ID" value="TCC04849.1"/>
    <property type="molecule type" value="Genomic_DNA"/>
</dbReference>
<evidence type="ECO:0000313" key="2">
    <source>
        <dbReference type="Proteomes" id="UP000291793"/>
    </source>
</evidence>
<organism evidence="1 2">
    <name type="scientific">Kosakonia quasisacchari</name>
    <dbReference type="NCBI Taxonomy" id="2529380"/>
    <lineage>
        <taxon>Bacteria</taxon>
        <taxon>Pseudomonadati</taxon>
        <taxon>Pseudomonadota</taxon>
        <taxon>Gammaproteobacteria</taxon>
        <taxon>Enterobacterales</taxon>
        <taxon>Enterobacteriaceae</taxon>
        <taxon>Kosakonia</taxon>
    </lineage>
</organism>
<reference evidence="1 2" key="1">
    <citation type="submission" date="2019-02" db="EMBL/GenBank/DDBJ databases">
        <title>The draft genome of Kosakonia quasisacchari strain WCHKQ120001.</title>
        <authorList>
            <person name="Wang C."/>
            <person name="Feng Y."/>
            <person name="Zong Z."/>
        </authorList>
    </citation>
    <scope>NUCLEOTIDE SEQUENCE [LARGE SCALE GENOMIC DNA]</scope>
    <source>
        <strain evidence="1 2">WCHKQ120001</strain>
    </source>
</reference>
<comment type="caution">
    <text evidence="1">The sequence shown here is derived from an EMBL/GenBank/DDBJ whole genome shotgun (WGS) entry which is preliminary data.</text>
</comment>